<reference evidence="2 3" key="1">
    <citation type="submission" date="2018-07" db="EMBL/GenBank/DDBJ databases">
        <title>A high quality draft genome assembly of the barn swallow (H. rustica rustica).</title>
        <authorList>
            <person name="Formenti G."/>
            <person name="Chiara M."/>
            <person name="Poveda L."/>
            <person name="Francoijs K.-J."/>
            <person name="Bonisoli-Alquati A."/>
            <person name="Canova L."/>
            <person name="Gianfranceschi L."/>
            <person name="Horner D.S."/>
            <person name="Saino N."/>
        </authorList>
    </citation>
    <scope>NUCLEOTIDE SEQUENCE [LARGE SCALE GENOMIC DNA]</scope>
    <source>
        <strain evidence="2">Chelidonia</strain>
        <tissue evidence="2">Blood</tissue>
    </source>
</reference>
<keyword evidence="3" id="KW-1185">Reference proteome</keyword>
<dbReference type="EMBL" id="QRBI01000116">
    <property type="protein sequence ID" value="RMC09327.1"/>
    <property type="molecule type" value="Genomic_DNA"/>
</dbReference>
<evidence type="ECO:0000256" key="1">
    <source>
        <dbReference type="SAM" id="MobiDB-lite"/>
    </source>
</evidence>
<evidence type="ECO:0000313" key="2">
    <source>
        <dbReference type="EMBL" id="RMC09327.1"/>
    </source>
</evidence>
<feature type="region of interest" description="Disordered" evidence="1">
    <location>
        <begin position="22"/>
        <end position="66"/>
    </location>
</feature>
<organism evidence="2 3">
    <name type="scientific">Hirundo rustica rustica</name>
    <dbReference type="NCBI Taxonomy" id="333673"/>
    <lineage>
        <taxon>Eukaryota</taxon>
        <taxon>Metazoa</taxon>
        <taxon>Chordata</taxon>
        <taxon>Craniata</taxon>
        <taxon>Vertebrata</taxon>
        <taxon>Euteleostomi</taxon>
        <taxon>Archelosauria</taxon>
        <taxon>Archosauria</taxon>
        <taxon>Dinosauria</taxon>
        <taxon>Saurischia</taxon>
        <taxon>Theropoda</taxon>
        <taxon>Coelurosauria</taxon>
        <taxon>Aves</taxon>
        <taxon>Neognathae</taxon>
        <taxon>Neoaves</taxon>
        <taxon>Telluraves</taxon>
        <taxon>Australaves</taxon>
        <taxon>Passeriformes</taxon>
        <taxon>Sylvioidea</taxon>
        <taxon>Hirundinidae</taxon>
        <taxon>Hirundo</taxon>
    </lineage>
</organism>
<comment type="caution">
    <text evidence="2">The sequence shown here is derived from an EMBL/GenBank/DDBJ whole genome shotgun (WGS) entry which is preliminary data.</text>
</comment>
<name>A0A3M0KQJ7_HIRRU</name>
<accession>A0A3M0KQJ7</accession>
<dbReference type="AlphaFoldDB" id="A0A3M0KQJ7"/>
<evidence type="ECO:0000313" key="3">
    <source>
        <dbReference type="Proteomes" id="UP000269221"/>
    </source>
</evidence>
<gene>
    <name evidence="2" type="ORF">DUI87_14335</name>
</gene>
<protein>
    <submittedName>
        <fullName evidence="2">Uncharacterized protein</fullName>
    </submittedName>
</protein>
<sequence length="142" mass="15559">MQLRGSEAGIDAPSLALRICRAGTKKPAQSPKTSSVQLVGRDDPTKRSPQTGWDPKRFTGRVGRPWHKGAVAAPGSLGVFQVGKGLEQPGRVEDQRRSIFQINSVEQEHPTPLPKPLFNPQERLAGKEVNFTDAFPELKELP</sequence>
<dbReference type="Proteomes" id="UP000269221">
    <property type="component" value="Unassembled WGS sequence"/>
</dbReference>
<proteinExistence type="predicted"/>